<evidence type="ECO:0000313" key="3">
    <source>
        <dbReference type="EMBL" id="SCW56842.1"/>
    </source>
</evidence>
<evidence type="ECO:0000313" key="4">
    <source>
        <dbReference type="Proteomes" id="UP000199150"/>
    </source>
</evidence>
<keyword evidence="2" id="KW-0812">Transmembrane</keyword>
<evidence type="ECO:0000256" key="2">
    <source>
        <dbReference type="SAM" id="Phobius"/>
    </source>
</evidence>
<dbReference type="AlphaFoldDB" id="A0A1G4RIT2"/>
<dbReference type="RefSeq" id="WP_090647048.1">
    <property type="nucleotide sequence ID" value="NZ_CBCRYE010000006.1"/>
</dbReference>
<keyword evidence="2" id="KW-0472">Membrane</keyword>
<accession>A0A1G4RIT2</accession>
<keyword evidence="4" id="KW-1185">Reference proteome</keyword>
<evidence type="ECO:0000256" key="1">
    <source>
        <dbReference type="SAM" id="MobiDB-lite"/>
    </source>
</evidence>
<proteinExistence type="predicted"/>
<name>A0A1G4RIT2_9CAUL</name>
<dbReference type="EMBL" id="FMTS01000002">
    <property type="protein sequence ID" value="SCW56842.1"/>
    <property type="molecule type" value="Genomic_DNA"/>
</dbReference>
<dbReference type="Proteomes" id="UP000199150">
    <property type="component" value="Unassembled WGS sequence"/>
</dbReference>
<feature type="region of interest" description="Disordered" evidence="1">
    <location>
        <begin position="41"/>
        <end position="71"/>
    </location>
</feature>
<keyword evidence="2" id="KW-1133">Transmembrane helix</keyword>
<organism evidence="3 4">
    <name type="scientific">Asticcacaulis taihuensis</name>
    <dbReference type="NCBI Taxonomy" id="260084"/>
    <lineage>
        <taxon>Bacteria</taxon>
        <taxon>Pseudomonadati</taxon>
        <taxon>Pseudomonadota</taxon>
        <taxon>Alphaproteobacteria</taxon>
        <taxon>Caulobacterales</taxon>
        <taxon>Caulobacteraceae</taxon>
        <taxon>Asticcacaulis</taxon>
    </lineage>
</organism>
<feature type="compositionally biased region" description="Basic and acidic residues" evidence="1">
    <location>
        <begin position="48"/>
        <end position="71"/>
    </location>
</feature>
<reference evidence="4" key="1">
    <citation type="submission" date="2016-10" db="EMBL/GenBank/DDBJ databases">
        <authorList>
            <person name="Varghese N."/>
            <person name="Submissions S."/>
        </authorList>
    </citation>
    <scope>NUCLEOTIDE SEQUENCE [LARGE SCALE GENOMIC DNA]</scope>
    <source>
        <strain evidence="4">CGMCC 1.3431</strain>
    </source>
</reference>
<dbReference type="STRING" id="260084.SAMN02927928_1979"/>
<gene>
    <name evidence="3" type="ORF">SAMN02927928_1979</name>
</gene>
<sequence>MGKNGIYMLCGAALLAIVVIFLLNMPDKRSGPERVGDAVEAMPQGVDKAGDKLKDRNPVEKAGDAIEKKTN</sequence>
<feature type="transmembrane region" description="Helical" evidence="2">
    <location>
        <begin position="6"/>
        <end position="24"/>
    </location>
</feature>
<protein>
    <submittedName>
        <fullName evidence="3">Uncharacterized protein</fullName>
    </submittedName>
</protein>